<evidence type="ECO:0000259" key="4">
    <source>
        <dbReference type="PROSITE" id="PS50011"/>
    </source>
</evidence>
<dbReference type="CDD" id="cd00118">
    <property type="entry name" value="LysM"/>
    <property type="match status" value="1"/>
</dbReference>
<accession>A0ABY9DNJ2</accession>
<feature type="chain" id="PRO_5046881162" description="Protein LYK5" evidence="3">
    <location>
        <begin position="42"/>
        <end position="1195"/>
    </location>
</feature>
<evidence type="ECO:0000313" key="7">
    <source>
        <dbReference type="Proteomes" id="UP001227230"/>
    </source>
</evidence>
<dbReference type="InterPro" id="IPR056563">
    <property type="entry name" value="LysM3_LYK4_5"/>
</dbReference>
<evidence type="ECO:0000313" key="6">
    <source>
        <dbReference type="EMBL" id="WKA09170.1"/>
    </source>
</evidence>
<dbReference type="SUPFAM" id="SSF56112">
    <property type="entry name" value="Protein kinase-like (PK-like)"/>
    <property type="match status" value="2"/>
</dbReference>
<dbReference type="SMART" id="SM00257">
    <property type="entry name" value="LysM"/>
    <property type="match status" value="2"/>
</dbReference>
<dbReference type="Pfam" id="PF00069">
    <property type="entry name" value="Pkinase"/>
    <property type="match status" value="2"/>
</dbReference>
<organism evidence="6 7">
    <name type="scientific">Vitis vinifera</name>
    <name type="common">Grape</name>
    <dbReference type="NCBI Taxonomy" id="29760"/>
    <lineage>
        <taxon>Eukaryota</taxon>
        <taxon>Viridiplantae</taxon>
        <taxon>Streptophyta</taxon>
        <taxon>Embryophyta</taxon>
        <taxon>Tracheophyta</taxon>
        <taxon>Spermatophyta</taxon>
        <taxon>Magnoliopsida</taxon>
        <taxon>eudicotyledons</taxon>
        <taxon>Gunneridae</taxon>
        <taxon>Pentapetalae</taxon>
        <taxon>rosids</taxon>
        <taxon>Vitales</taxon>
        <taxon>Vitaceae</taxon>
        <taxon>Viteae</taxon>
        <taxon>Vitis</taxon>
    </lineage>
</organism>
<evidence type="ECO:0000256" key="1">
    <source>
        <dbReference type="SAM" id="MobiDB-lite"/>
    </source>
</evidence>
<keyword evidence="2" id="KW-0812">Transmembrane</keyword>
<evidence type="ECO:0000256" key="3">
    <source>
        <dbReference type="SAM" id="SignalP"/>
    </source>
</evidence>
<dbReference type="EMBL" id="CP126665">
    <property type="protein sequence ID" value="WKA09170.1"/>
    <property type="molecule type" value="Genomic_DNA"/>
</dbReference>
<dbReference type="Proteomes" id="UP001227230">
    <property type="component" value="Chromosome 18"/>
</dbReference>
<dbReference type="InterPro" id="IPR036779">
    <property type="entry name" value="LysM_dom_sf"/>
</dbReference>
<feature type="region of interest" description="Disordered" evidence="1">
    <location>
        <begin position="257"/>
        <end position="278"/>
    </location>
</feature>
<dbReference type="PROSITE" id="PS50011">
    <property type="entry name" value="PROTEIN_KINASE_DOM"/>
    <property type="match status" value="2"/>
</dbReference>
<feature type="domain" description="Protein kinase" evidence="4">
    <location>
        <begin position="360"/>
        <end position="643"/>
    </location>
</feature>
<dbReference type="Gene3D" id="1.10.510.10">
    <property type="entry name" value="Transferase(Phosphotransferase) domain 1"/>
    <property type="match status" value="2"/>
</dbReference>
<feature type="domain" description="LysM" evidence="5">
    <location>
        <begin position="738"/>
        <end position="782"/>
    </location>
</feature>
<evidence type="ECO:0000259" key="5">
    <source>
        <dbReference type="PROSITE" id="PS51782"/>
    </source>
</evidence>
<protein>
    <recommendedName>
        <fullName evidence="8">Protein LYK5</fullName>
    </recommendedName>
</protein>
<evidence type="ECO:0000256" key="2">
    <source>
        <dbReference type="SAM" id="Phobius"/>
    </source>
</evidence>
<sequence length="1195" mass="131504">MQLHMEMEKNMNSRVYIKFGGWWWRMRMVLLLLVWISVAQAQQSYVNNHQLDCDNNFNETNGFQCNGPRSCHSYLTFRSAPPSYDSPPSIAYLLNSEPAQIATINEVSDVDTISKDTVLIVPVNCSCSGDFYQHNTTYTLKSASETYFSLANNTYQGLTTCQALKAQNPYDYRNLSVGLHLQVPLMCACPTANQTAAGFNYLLSYLVTWGDTIDSIAKIFGVDDVQSIYDANRLSSTSVIYPFTPILVPLKNPPSKIQTTVSSPPAPSPETPMVPSGGGSNSSKKWVFIGAGIGAALLVLLISSGMMFCFFRRRRQSGQDKPVLDLGEATKLSKSLENKTSMSISLEGIRIEMESLTVYKYEELQKAAGYFGEANRIKGSVYRASFKGDDAAIKMMKGDVSEEINILKQINHSKVIRLSGFCIHAGNTYLVYEYAENGALRDWLHGDGETCSTLGWKQRVQIAYDAADALNYLHNFISPPCIHKNLKISNILLDGNMRGKVTNFGLARRLGNEEGDGGGLQLTRHVVGTQGYMAPEYVENGVVTPKLDIFAFGVVILELLTGKEAAPSQKKEGGELLSVSINEVLQGDNVRDKLRGFIDPCLAHEYPFDLAFSMAQLAKSCVAHDLNARPTMSDIFVILSKILSSSLDWDPSDDFQASGSLSHGHFYQYNASYTLKYDFENYFTLANNTYQGLTTCQALKAHNPYYYRNLSVGMDLLVPLMCACPTANQTAAGFNYLLTYLVTWGDYISSIADTFGVDDIQSIFDANSLSSDLIFPFTPILVPLKNPPTRIQTTLSPPPPKSPVVPNGGGADSSKKWVYVGVGIGATLLVLLMPSGIILCLLRRRLQSRQDKPVPGAGGGTKKPSYSMENNISLSVSSGGIHHAVESLTVYKYEELQKAAGFFGEANRIKGCVYRGLIKGDDAAIKMMKGDVSEEINILKLINHSNVIRLSGFCVHKGNTYLVYEYAENGSLSDWLHGDGRIGSTLGWKQRVQIACDVANALNYLHNFTNPPCIHKNLKSSNILLDGNMRGKVANFGLARRLENEEGGGGRLQLTRHVVGTQGYMAPEYMENGLITPELDAFAFGVVILELLTGKEAAPSQNKEGRGLCVSVNEVLEGDDVRHKLRGFIDPCLTHDYPFDLAFTMAQLAKSCIAHDLNARPTMFDILIILSKILSSSLDWDSFDDFQSTGFLSHG</sequence>
<feature type="domain" description="LysM" evidence="5">
    <location>
        <begin position="203"/>
        <end position="248"/>
    </location>
</feature>
<dbReference type="Pfam" id="PF23472">
    <property type="entry name" value="LysM2_CERK1_LYK3_4_5"/>
    <property type="match status" value="2"/>
</dbReference>
<feature type="region of interest" description="Disordered" evidence="1">
    <location>
        <begin position="792"/>
        <end position="811"/>
    </location>
</feature>
<feature type="transmembrane region" description="Helical" evidence="2">
    <location>
        <begin position="286"/>
        <end position="311"/>
    </location>
</feature>
<dbReference type="InterPro" id="IPR000719">
    <property type="entry name" value="Prot_kinase_dom"/>
</dbReference>
<dbReference type="Gene3D" id="3.30.200.20">
    <property type="entry name" value="Phosphorylase Kinase, domain 1"/>
    <property type="match status" value="2"/>
</dbReference>
<dbReference type="InterPro" id="IPR052611">
    <property type="entry name" value="Plant_RLK_LysM"/>
</dbReference>
<feature type="transmembrane region" description="Helical" evidence="2">
    <location>
        <begin position="817"/>
        <end position="842"/>
    </location>
</feature>
<dbReference type="Pfam" id="PF23446">
    <property type="entry name" value="LysM1_NFP_LYK"/>
    <property type="match status" value="1"/>
</dbReference>
<dbReference type="InterPro" id="IPR018392">
    <property type="entry name" value="LysM"/>
</dbReference>
<gene>
    <name evidence="6" type="ORF">VitviT2T_026844</name>
</gene>
<dbReference type="PROSITE" id="PS51782">
    <property type="entry name" value="LYSM"/>
    <property type="match status" value="2"/>
</dbReference>
<keyword evidence="2" id="KW-1133">Transmembrane helix</keyword>
<dbReference type="Pfam" id="PF23473">
    <property type="entry name" value="LysM3_LYK4_5"/>
    <property type="match status" value="2"/>
</dbReference>
<reference evidence="6 7" key="1">
    <citation type="journal article" date="2023" name="Hortic Res">
        <title>The complete reference genome for grapevine (Vitis vinifera L.) genetics and breeding.</title>
        <authorList>
            <person name="Shi X."/>
            <person name="Cao S."/>
            <person name="Wang X."/>
            <person name="Huang S."/>
            <person name="Wang Y."/>
            <person name="Liu Z."/>
            <person name="Liu W."/>
            <person name="Leng X."/>
            <person name="Peng Y."/>
            <person name="Wang N."/>
            <person name="Wang Y."/>
            <person name="Ma Z."/>
            <person name="Xu X."/>
            <person name="Zhang F."/>
            <person name="Xue H."/>
            <person name="Zhong H."/>
            <person name="Wang Y."/>
            <person name="Zhang K."/>
            <person name="Velt A."/>
            <person name="Avia K."/>
            <person name="Holtgrawe D."/>
            <person name="Grimplet J."/>
            <person name="Matus J.T."/>
            <person name="Ware D."/>
            <person name="Wu X."/>
            <person name="Wang H."/>
            <person name="Liu C."/>
            <person name="Fang Y."/>
            <person name="Rustenholz C."/>
            <person name="Cheng Z."/>
            <person name="Xiao H."/>
            <person name="Zhou Y."/>
        </authorList>
    </citation>
    <scope>NUCLEOTIDE SEQUENCE [LARGE SCALE GENOMIC DNA]</scope>
    <source>
        <strain evidence="7">cv. Pinot noir / PN40024</strain>
        <tissue evidence="6">Leaf</tissue>
    </source>
</reference>
<keyword evidence="7" id="KW-1185">Reference proteome</keyword>
<dbReference type="InterPro" id="IPR011009">
    <property type="entry name" value="Kinase-like_dom_sf"/>
</dbReference>
<dbReference type="PANTHER" id="PTHR45927:SF6">
    <property type="entry name" value="PROTEIN LYK5"/>
    <property type="match status" value="1"/>
</dbReference>
<keyword evidence="3" id="KW-0732">Signal</keyword>
<proteinExistence type="predicted"/>
<dbReference type="PANTHER" id="PTHR45927">
    <property type="entry name" value="LYSM-DOMAIN RECEPTOR-LIKE KINASE-RELATED"/>
    <property type="match status" value="1"/>
</dbReference>
<feature type="domain" description="Protein kinase" evidence="4">
    <location>
        <begin position="892"/>
        <end position="1174"/>
    </location>
</feature>
<keyword evidence="2" id="KW-0472">Membrane</keyword>
<dbReference type="InterPro" id="IPR056561">
    <property type="entry name" value="NFP_LYK_LysM1"/>
</dbReference>
<name>A0ABY9DNJ2_VITVI</name>
<evidence type="ECO:0008006" key="8">
    <source>
        <dbReference type="Google" id="ProtNLM"/>
    </source>
</evidence>
<dbReference type="InterPro" id="IPR056562">
    <property type="entry name" value="LysM2_CERK1_LYK3_4_5"/>
</dbReference>
<feature type="signal peptide" evidence="3">
    <location>
        <begin position="1"/>
        <end position="41"/>
    </location>
</feature>
<dbReference type="Gene3D" id="3.10.350.10">
    <property type="entry name" value="LysM domain"/>
    <property type="match status" value="2"/>
</dbReference>